<dbReference type="Gene3D" id="3.50.50.60">
    <property type="entry name" value="FAD/NAD(P)-binding domain"/>
    <property type="match status" value="2"/>
</dbReference>
<protein>
    <recommendedName>
        <fullName evidence="1">Amine oxidase domain-containing protein</fullName>
    </recommendedName>
</protein>
<dbReference type="AlphaFoldDB" id="E1ZG43"/>
<organism evidence="3">
    <name type="scientific">Chlorella variabilis</name>
    <name type="common">Green alga</name>
    <dbReference type="NCBI Taxonomy" id="554065"/>
    <lineage>
        <taxon>Eukaryota</taxon>
        <taxon>Viridiplantae</taxon>
        <taxon>Chlorophyta</taxon>
        <taxon>core chlorophytes</taxon>
        <taxon>Trebouxiophyceae</taxon>
        <taxon>Chlorellales</taxon>
        <taxon>Chlorellaceae</taxon>
        <taxon>Chlorella clade</taxon>
        <taxon>Chlorella</taxon>
    </lineage>
</organism>
<reference evidence="2 3" key="1">
    <citation type="journal article" date="2010" name="Plant Cell">
        <title>The Chlorella variabilis NC64A genome reveals adaptation to photosymbiosis, coevolution with viruses, and cryptic sex.</title>
        <authorList>
            <person name="Blanc G."/>
            <person name="Duncan G."/>
            <person name="Agarkova I."/>
            <person name="Borodovsky M."/>
            <person name="Gurnon J."/>
            <person name="Kuo A."/>
            <person name="Lindquist E."/>
            <person name="Lucas S."/>
            <person name="Pangilinan J."/>
            <person name="Polle J."/>
            <person name="Salamov A."/>
            <person name="Terry A."/>
            <person name="Yamada T."/>
            <person name="Dunigan D.D."/>
            <person name="Grigoriev I.V."/>
            <person name="Claverie J.M."/>
            <person name="Van Etten J.L."/>
        </authorList>
    </citation>
    <scope>NUCLEOTIDE SEQUENCE [LARGE SCALE GENOMIC DNA]</scope>
    <source>
        <strain evidence="2 3">NC64A</strain>
    </source>
</reference>
<keyword evidence="3" id="KW-1185">Reference proteome</keyword>
<dbReference type="EMBL" id="GL433845">
    <property type="protein sequence ID" value="EFN55231.1"/>
    <property type="molecule type" value="Genomic_DNA"/>
</dbReference>
<dbReference type="eggNOG" id="KOG4254">
    <property type="taxonomic scope" value="Eukaryota"/>
</dbReference>
<dbReference type="OrthoDB" id="7777654at2759"/>
<dbReference type="KEGG" id="cvr:CHLNCDRAFT_134505"/>
<dbReference type="Pfam" id="PF13450">
    <property type="entry name" value="NAD_binding_8"/>
    <property type="match status" value="1"/>
</dbReference>
<dbReference type="InterPro" id="IPR045892">
    <property type="entry name" value="CrtISO-like"/>
</dbReference>
<evidence type="ECO:0000259" key="1">
    <source>
        <dbReference type="Pfam" id="PF01593"/>
    </source>
</evidence>
<dbReference type="STRING" id="554065.E1ZG43"/>
<dbReference type="Pfam" id="PF01593">
    <property type="entry name" value="Amino_oxidase"/>
    <property type="match status" value="1"/>
</dbReference>
<dbReference type="GO" id="GO:0016116">
    <property type="term" value="P:carotenoid metabolic process"/>
    <property type="evidence" value="ECO:0007669"/>
    <property type="project" value="InterPro"/>
</dbReference>
<dbReference type="PRINTS" id="PR00411">
    <property type="entry name" value="PNDRDTASEI"/>
</dbReference>
<dbReference type="PANTHER" id="PTHR46313">
    <property type="match status" value="1"/>
</dbReference>
<dbReference type="OMA" id="AFMFADW"/>
<feature type="domain" description="Amine oxidase" evidence="1">
    <location>
        <begin position="263"/>
        <end position="557"/>
    </location>
</feature>
<evidence type="ECO:0000313" key="2">
    <source>
        <dbReference type="EMBL" id="EFN55231.1"/>
    </source>
</evidence>
<dbReference type="InterPro" id="IPR002937">
    <property type="entry name" value="Amino_oxidase"/>
</dbReference>
<gene>
    <name evidence="2" type="ORF">CHLNCDRAFT_134505</name>
</gene>
<dbReference type="InterPro" id="IPR036188">
    <property type="entry name" value="FAD/NAD-bd_sf"/>
</dbReference>
<dbReference type="PANTHER" id="PTHR46313:SF6">
    <property type="entry name" value="FAD_NAD(P)-BINDING OXIDOREDUCTASE FAMILY PROTEIN"/>
    <property type="match status" value="1"/>
</dbReference>
<name>E1ZG43_CHLVA</name>
<dbReference type="InParanoid" id="E1ZG43"/>
<accession>E1ZG43</accession>
<dbReference type="SUPFAM" id="SSF51905">
    <property type="entry name" value="FAD/NAD(P)-binding domain"/>
    <property type="match status" value="1"/>
</dbReference>
<evidence type="ECO:0000313" key="3">
    <source>
        <dbReference type="Proteomes" id="UP000008141"/>
    </source>
</evidence>
<dbReference type="GO" id="GO:0016491">
    <property type="term" value="F:oxidoreductase activity"/>
    <property type="evidence" value="ECO:0007669"/>
    <property type="project" value="InterPro"/>
</dbReference>
<dbReference type="RefSeq" id="XP_005847333.1">
    <property type="nucleotide sequence ID" value="XM_005847271.1"/>
</dbReference>
<proteinExistence type="predicted"/>
<sequence length="572" mass="60854">MRAFLDLCERHEVVVGEVQTAAEVAGQAVEEPPPPVAAASGKDQETDVVVIGSGIGGLCAAALLARYGYRVTVCESHYHAGGAAHGFEAQGYSFDAGPSFYAGLSGPPGASTNPLKQVLDAVGESVECAQYKQARRWVVYTPDGSFPCICDGEAYAANIRRMGGEEAERQWRALERRMQPLQVGAALLPAAAIRGDLGIALTAGRYGPGLIRAGLVARQLTGPFSAVVDEVVTSPWLRAFLDLECFILSGMTSKDTICAEMAYMFLERNSGHSTINYPLGGSSAIVAALVRGIEKHGGRVLLRTHVEEVVVEGGRAAGVRLRSRAAGGTAPVIRARKAVVSNASVWDTLRLLPEGAVPQAYRQEGQATPRTGSFVHLHLGIDAAGLPPNLDIHHLIVNSWADIEAPQNVCNVCIPTVLDPSLAPPGKHVVHAYTGTPCKLRPAGNEPYELWEGLKRGTPEYAAMKEERSQCLWAALERVIPDVRQRAELQLVGTPLTHERYLRRYKGSYGPAISARNASFPGAATPLPGLYRCGDSCQPGIGVPAAAASGMIAANTMVPVWSHWQLLDALGL</sequence>
<dbReference type="Proteomes" id="UP000008141">
    <property type="component" value="Unassembled WGS sequence"/>
</dbReference>
<dbReference type="GeneID" id="17354617"/>